<protein>
    <submittedName>
        <fullName evidence="1">Uncharacterized protein</fullName>
    </submittedName>
</protein>
<dbReference type="Gene3D" id="3.30.420.10">
    <property type="entry name" value="Ribonuclease H-like superfamily/Ribonuclease H"/>
    <property type="match status" value="1"/>
</dbReference>
<dbReference type="AlphaFoldDB" id="A0AA38LR83"/>
<dbReference type="InterPro" id="IPR036397">
    <property type="entry name" value="RNaseH_sf"/>
</dbReference>
<dbReference type="GO" id="GO:0003676">
    <property type="term" value="F:nucleic acid binding"/>
    <property type="evidence" value="ECO:0007669"/>
    <property type="project" value="InterPro"/>
</dbReference>
<evidence type="ECO:0000313" key="2">
    <source>
        <dbReference type="Proteomes" id="UP000824469"/>
    </source>
</evidence>
<name>A0AA38LR83_TAXCH</name>
<dbReference type="Proteomes" id="UP000824469">
    <property type="component" value="Unassembled WGS sequence"/>
</dbReference>
<dbReference type="SUPFAM" id="SSF53098">
    <property type="entry name" value="Ribonuclease H-like"/>
    <property type="match status" value="1"/>
</dbReference>
<evidence type="ECO:0000313" key="1">
    <source>
        <dbReference type="EMBL" id="KAH9330517.1"/>
    </source>
</evidence>
<sequence length="59" mass="6553">MDFITGLPKSEGKNVIMVMVDRLTKYAHFCALAHPFAASTVASTFMDTVQKLHETPKII</sequence>
<dbReference type="OMA" id="SMEGWAR"/>
<dbReference type="PANTHER" id="PTHR45835:SF99">
    <property type="entry name" value="CHROMO DOMAIN-CONTAINING PROTEIN-RELATED"/>
    <property type="match status" value="1"/>
</dbReference>
<accession>A0AA38LR83</accession>
<gene>
    <name evidence="1" type="ORF">KI387_002625</name>
</gene>
<keyword evidence="2" id="KW-1185">Reference proteome</keyword>
<dbReference type="EMBL" id="JAHRHJ020000001">
    <property type="protein sequence ID" value="KAH9330517.1"/>
    <property type="molecule type" value="Genomic_DNA"/>
</dbReference>
<dbReference type="InterPro" id="IPR012337">
    <property type="entry name" value="RNaseH-like_sf"/>
</dbReference>
<dbReference type="PANTHER" id="PTHR45835">
    <property type="entry name" value="YALI0A06105P"/>
    <property type="match status" value="1"/>
</dbReference>
<reference evidence="1 2" key="1">
    <citation type="journal article" date="2021" name="Nat. Plants">
        <title>The Taxus genome provides insights into paclitaxel biosynthesis.</title>
        <authorList>
            <person name="Xiong X."/>
            <person name="Gou J."/>
            <person name="Liao Q."/>
            <person name="Li Y."/>
            <person name="Zhou Q."/>
            <person name="Bi G."/>
            <person name="Li C."/>
            <person name="Du R."/>
            <person name="Wang X."/>
            <person name="Sun T."/>
            <person name="Guo L."/>
            <person name="Liang H."/>
            <person name="Lu P."/>
            <person name="Wu Y."/>
            <person name="Zhang Z."/>
            <person name="Ro D.K."/>
            <person name="Shang Y."/>
            <person name="Huang S."/>
            <person name="Yan J."/>
        </authorList>
    </citation>
    <scope>NUCLEOTIDE SEQUENCE [LARGE SCALE GENOMIC DNA]</scope>
    <source>
        <strain evidence="1">Ta-2019</strain>
    </source>
</reference>
<proteinExistence type="predicted"/>
<organism evidence="1 2">
    <name type="scientific">Taxus chinensis</name>
    <name type="common">Chinese yew</name>
    <name type="synonym">Taxus wallichiana var. chinensis</name>
    <dbReference type="NCBI Taxonomy" id="29808"/>
    <lineage>
        <taxon>Eukaryota</taxon>
        <taxon>Viridiplantae</taxon>
        <taxon>Streptophyta</taxon>
        <taxon>Embryophyta</taxon>
        <taxon>Tracheophyta</taxon>
        <taxon>Spermatophyta</taxon>
        <taxon>Pinopsida</taxon>
        <taxon>Pinidae</taxon>
        <taxon>Conifers II</taxon>
        <taxon>Cupressales</taxon>
        <taxon>Taxaceae</taxon>
        <taxon>Taxus</taxon>
    </lineage>
</organism>
<feature type="non-terminal residue" evidence="1">
    <location>
        <position position="59"/>
    </location>
</feature>
<comment type="caution">
    <text evidence="1">The sequence shown here is derived from an EMBL/GenBank/DDBJ whole genome shotgun (WGS) entry which is preliminary data.</text>
</comment>